<dbReference type="Pfam" id="PF08327">
    <property type="entry name" value="AHSA1"/>
    <property type="match status" value="1"/>
</dbReference>
<protein>
    <submittedName>
        <fullName evidence="3">SRPBCC domain-containing protein</fullName>
    </submittedName>
</protein>
<feature type="domain" description="Activator of Hsp90 ATPase homologue 1/2-like C-terminal" evidence="2">
    <location>
        <begin position="15"/>
        <end position="156"/>
    </location>
</feature>
<dbReference type="InterPro" id="IPR023393">
    <property type="entry name" value="START-like_dom_sf"/>
</dbReference>
<comment type="similarity">
    <text evidence="1">Belongs to the AHA1 family.</text>
</comment>
<comment type="caution">
    <text evidence="3">The sequence shown here is derived from an EMBL/GenBank/DDBJ whole genome shotgun (WGS) entry which is preliminary data.</text>
</comment>
<dbReference type="Proteomes" id="UP001291309">
    <property type="component" value="Unassembled WGS sequence"/>
</dbReference>
<reference evidence="3 4" key="1">
    <citation type="submission" date="2023-12" db="EMBL/GenBank/DDBJ databases">
        <title>the genome sequence of Hyalangium sp. s54d21.</title>
        <authorList>
            <person name="Zhang X."/>
        </authorList>
    </citation>
    <scope>NUCLEOTIDE SEQUENCE [LARGE SCALE GENOMIC DNA]</scope>
    <source>
        <strain evidence="4">s54d21</strain>
    </source>
</reference>
<evidence type="ECO:0000256" key="1">
    <source>
        <dbReference type="ARBA" id="ARBA00006817"/>
    </source>
</evidence>
<name>A0ABU5HE17_9BACT</name>
<evidence type="ECO:0000313" key="3">
    <source>
        <dbReference type="EMBL" id="MDY7231725.1"/>
    </source>
</evidence>
<accession>A0ABU5HE17</accession>
<dbReference type="EMBL" id="JAXIVS010000015">
    <property type="protein sequence ID" value="MDY7231725.1"/>
    <property type="molecule type" value="Genomic_DNA"/>
</dbReference>
<proteinExistence type="inferred from homology"/>
<gene>
    <name evidence="3" type="ORF">SYV04_35390</name>
</gene>
<dbReference type="CDD" id="cd07814">
    <property type="entry name" value="SRPBCC_CalC_Aha1-like"/>
    <property type="match status" value="1"/>
</dbReference>
<organism evidence="3 4">
    <name type="scientific">Hyalangium rubrum</name>
    <dbReference type="NCBI Taxonomy" id="3103134"/>
    <lineage>
        <taxon>Bacteria</taxon>
        <taxon>Pseudomonadati</taxon>
        <taxon>Myxococcota</taxon>
        <taxon>Myxococcia</taxon>
        <taxon>Myxococcales</taxon>
        <taxon>Cystobacterineae</taxon>
        <taxon>Archangiaceae</taxon>
        <taxon>Hyalangium</taxon>
    </lineage>
</organism>
<sequence length="161" mass="18259">MAEAKNIIIERTYRASAQELWDLWTTKEGFESWWGPVGFRVDVHEISARIGGTLRYDMIAHAPEVIAEMKKMGEPLSHATRGTFTELEPQRRLALTHVIDFLPGVKPYDSTMWVDFIPSGNSVRMVVTLSPMHNPEFSQMQKEGFSSQLTKLDQRFGASTG</sequence>
<dbReference type="InterPro" id="IPR013538">
    <property type="entry name" value="ASHA1/2-like_C"/>
</dbReference>
<dbReference type="RefSeq" id="WP_321550431.1">
    <property type="nucleotide sequence ID" value="NZ_JAXIVS010000015.1"/>
</dbReference>
<dbReference type="SUPFAM" id="SSF55961">
    <property type="entry name" value="Bet v1-like"/>
    <property type="match status" value="1"/>
</dbReference>
<dbReference type="Gene3D" id="3.30.530.20">
    <property type="match status" value="1"/>
</dbReference>
<evidence type="ECO:0000259" key="2">
    <source>
        <dbReference type="Pfam" id="PF08327"/>
    </source>
</evidence>
<evidence type="ECO:0000313" key="4">
    <source>
        <dbReference type="Proteomes" id="UP001291309"/>
    </source>
</evidence>
<keyword evidence="4" id="KW-1185">Reference proteome</keyword>